<dbReference type="PANTHER" id="PTHR30012:SF0">
    <property type="entry name" value="TYPE II SECRETION SYSTEM PROTEIN F-RELATED"/>
    <property type="match status" value="1"/>
</dbReference>
<keyword evidence="3" id="KW-1003">Cell membrane</keyword>
<keyword evidence="7 8" id="KW-0472">Membrane</keyword>
<evidence type="ECO:0000256" key="2">
    <source>
        <dbReference type="ARBA" id="ARBA00005745"/>
    </source>
</evidence>
<dbReference type="PRINTS" id="PR00812">
    <property type="entry name" value="BCTERIALGSPF"/>
</dbReference>
<evidence type="ECO:0000256" key="1">
    <source>
        <dbReference type="ARBA" id="ARBA00004429"/>
    </source>
</evidence>
<evidence type="ECO:0000256" key="4">
    <source>
        <dbReference type="ARBA" id="ARBA00022519"/>
    </source>
</evidence>
<keyword evidence="6 8" id="KW-1133">Transmembrane helix</keyword>
<proteinExistence type="inferred from homology"/>
<comment type="subcellular location">
    <subcellularLocation>
        <location evidence="1">Cell inner membrane</location>
        <topology evidence="1">Multi-pass membrane protein</topology>
    </subcellularLocation>
</comment>
<evidence type="ECO:0000256" key="5">
    <source>
        <dbReference type="ARBA" id="ARBA00022692"/>
    </source>
</evidence>
<dbReference type="InterPro" id="IPR018076">
    <property type="entry name" value="T2SS_GspF_dom"/>
</dbReference>
<feature type="domain" description="Type II secretion system protein GspF" evidence="9">
    <location>
        <begin position="279"/>
        <end position="401"/>
    </location>
</feature>
<protein>
    <submittedName>
        <fullName evidence="10">Type IV fimbrial assembly protein PilC</fullName>
    </submittedName>
</protein>
<evidence type="ECO:0000256" key="7">
    <source>
        <dbReference type="ARBA" id="ARBA00023136"/>
    </source>
</evidence>
<feature type="transmembrane region" description="Helical" evidence="8">
    <location>
        <begin position="382"/>
        <end position="403"/>
    </location>
</feature>
<gene>
    <name evidence="10" type="ORF">HELGO_WM20843</name>
</gene>
<evidence type="ECO:0000256" key="8">
    <source>
        <dbReference type="SAM" id="Phobius"/>
    </source>
</evidence>
<dbReference type="PANTHER" id="PTHR30012">
    <property type="entry name" value="GENERAL SECRETION PATHWAY PROTEIN"/>
    <property type="match status" value="1"/>
</dbReference>
<name>A0A6S6UAT9_9GAMM</name>
<dbReference type="InterPro" id="IPR003004">
    <property type="entry name" value="GspF/PilC"/>
</dbReference>
<dbReference type="GO" id="GO:0005886">
    <property type="term" value="C:plasma membrane"/>
    <property type="evidence" value="ECO:0007669"/>
    <property type="project" value="UniProtKB-SubCell"/>
</dbReference>
<evidence type="ECO:0000313" key="10">
    <source>
        <dbReference type="EMBL" id="CAA6828848.1"/>
    </source>
</evidence>
<accession>A0A6S6UAT9</accession>
<dbReference type="InterPro" id="IPR042094">
    <property type="entry name" value="T2SS_GspF_sf"/>
</dbReference>
<sequence length="410" mass="44664">MTLFNYKAIGADGVPLDGTMEAGSEALVIESLNKQGLIPLKVFGASGGAVADTPAKKSKSFSLFGSKKVSQPDIMAFTQQLSSMLKAGLPLDRALGIQLEILENPPLEKMIAGVQEKVRGGVHFADALEDSKQFSRFYINMVKAGEASGSIDDALEKLVEYMQRAKELRGIVISALIYPAILAFVAILSVIALLLFVVPQFSEMFADMGAELPTLTKLVVAAGAFLENYWWAVLVGFLVLLVFVQYLFTNEKARLWLDHSMLKWPLVGDLVGKVEMARFSRGLSTLLSNGVPLLGSLQIVKNIMGNRIMAKSVGEAADSLKQGESLTKTLLSKKVFPAYALHMLRVGEETGRMEELLTDVADIYDDEVKTSVRQMLALMEPLLILIMAMAILVILFAVLIPMISMGDLVQ</sequence>
<dbReference type="Pfam" id="PF00482">
    <property type="entry name" value="T2SSF"/>
    <property type="match status" value="2"/>
</dbReference>
<dbReference type="FunFam" id="1.20.81.30:FF:000001">
    <property type="entry name" value="Type II secretion system protein F"/>
    <property type="match status" value="2"/>
</dbReference>
<keyword evidence="4" id="KW-0997">Cell inner membrane</keyword>
<evidence type="ECO:0000259" key="9">
    <source>
        <dbReference type="Pfam" id="PF00482"/>
    </source>
</evidence>
<reference evidence="10" key="1">
    <citation type="submission" date="2020-01" db="EMBL/GenBank/DDBJ databases">
        <authorList>
            <person name="Meier V. D."/>
            <person name="Meier V D."/>
        </authorList>
    </citation>
    <scope>NUCLEOTIDE SEQUENCE</scope>
    <source>
        <strain evidence="10">HLG_WM_MAG_09</strain>
    </source>
</reference>
<dbReference type="GO" id="GO:0015628">
    <property type="term" value="P:protein secretion by the type II secretion system"/>
    <property type="evidence" value="ECO:0007669"/>
    <property type="project" value="TreeGrafter"/>
</dbReference>
<dbReference type="EMBL" id="CACVAT010000479">
    <property type="protein sequence ID" value="CAA6828848.1"/>
    <property type="molecule type" value="Genomic_DNA"/>
</dbReference>
<dbReference type="Gene3D" id="1.20.81.30">
    <property type="entry name" value="Type II secretion system (T2SS), domain F"/>
    <property type="match status" value="2"/>
</dbReference>
<feature type="transmembrane region" description="Helical" evidence="8">
    <location>
        <begin position="171"/>
        <end position="198"/>
    </location>
</feature>
<dbReference type="AlphaFoldDB" id="A0A6S6UAT9"/>
<comment type="similarity">
    <text evidence="2">Belongs to the GSP F family.</text>
</comment>
<evidence type="ECO:0000256" key="3">
    <source>
        <dbReference type="ARBA" id="ARBA00022475"/>
    </source>
</evidence>
<organism evidence="10">
    <name type="scientific">uncultured Thiotrichaceae bacterium</name>
    <dbReference type="NCBI Taxonomy" id="298394"/>
    <lineage>
        <taxon>Bacteria</taxon>
        <taxon>Pseudomonadati</taxon>
        <taxon>Pseudomonadota</taxon>
        <taxon>Gammaproteobacteria</taxon>
        <taxon>Thiotrichales</taxon>
        <taxon>Thiotrichaceae</taxon>
        <taxon>environmental samples</taxon>
    </lineage>
</organism>
<keyword evidence="5 8" id="KW-0812">Transmembrane</keyword>
<feature type="transmembrane region" description="Helical" evidence="8">
    <location>
        <begin position="229"/>
        <end position="248"/>
    </location>
</feature>
<evidence type="ECO:0000256" key="6">
    <source>
        <dbReference type="ARBA" id="ARBA00022989"/>
    </source>
</evidence>
<feature type="domain" description="Type II secretion system protein GspF" evidence="9">
    <location>
        <begin position="77"/>
        <end position="199"/>
    </location>
</feature>